<dbReference type="Pfam" id="PF13952">
    <property type="entry name" value="DUF4216"/>
    <property type="match status" value="1"/>
</dbReference>
<name>A0A8R7RCC4_TRIUA</name>
<dbReference type="Proteomes" id="UP000015106">
    <property type="component" value="Unassembled WGS sequence"/>
</dbReference>
<proteinExistence type="predicted"/>
<protein>
    <recommendedName>
        <fullName evidence="1">DUF4216 domain-containing protein</fullName>
    </recommendedName>
</protein>
<dbReference type="Gramene" id="TuG1812S0000685000.01.T01">
    <property type="protein sequence ID" value="TuG1812S0000685000.01.T01.s_cds13839"/>
    <property type="gene ID" value="TuG1812S0000685000.01"/>
</dbReference>
<dbReference type="AlphaFoldDB" id="A0A8R7RCC4"/>
<dbReference type="InterPro" id="IPR025312">
    <property type="entry name" value="DUF4216"/>
</dbReference>
<accession>A0A8R7RCC4</accession>
<evidence type="ECO:0000313" key="2">
    <source>
        <dbReference type="EnsemblPlants" id="TuG1812S0000685000.01.T01.s_cds13839"/>
    </source>
</evidence>
<reference evidence="2" key="2">
    <citation type="submission" date="2022-06" db="UniProtKB">
        <authorList>
            <consortium name="EnsemblPlants"/>
        </authorList>
    </citation>
    <scope>IDENTIFICATION</scope>
</reference>
<sequence length="272" mass="31555">SWYQAHYTVLQNSTLVTTYVDEHKNSLRSKHPEQCDDLITCEHIRTFGSWLETRLRGDNTVCDELYSLSRGPSSTVLTYKGYEINENTFYTITQDQKSTNQNSGVLFDAATKRGKDTYYGYIVDIWELDYGHDFKVPLFKCKWVILSGGGVQVDPQYRMTTVDLNNLGYTDETFVLANDVAQVFYVKDMSTKLRKRKDKEVNTSYDEPKCHIVLLGKRDIVGVEGKTDMSEDYEIFHEIPPFKVKADPSTLINDEDYPWLRRNKQMTQAKKK</sequence>
<dbReference type="PANTHER" id="PTHR48258">
    <property type="entry name" value="DUF4218 DOMAIN-CONTAINING PROTEIN-RELATED"/>
    <property type="match status" value="1"/>
</dbReference>
<keyword evidence="3" id="KW-1185">Reference proteome</keyword>
<feature type="domain" description="DUF4216" evidence="1">
    <location>
        <begin position="126"/>
        <end position="192"/>
    </location>
</feature>
<reference evidence="3" key="1">
    <citation type="journal article" date="2013" name="Nature">
        <title>Draft genome of the wheat A-genome progenitor Triticum urartu.</title>
        <authorList>
            <person name="Ling H.Q."/>
            <person name="Zhao S."/>
            <person name="Liu D."/>
            <person name="Wang J."/>
            <person name="Sun H."/>
            <person name="Zhang C."/>
            <person name="Fan H."/>
            <person name="Li D."/>
            <person name="Dong L."/>
            <person name="Tao Y."/>
            <person name="Gao C."/>
            <person name="Wu H."/>
            <person name="Li Y."/>
            <person name="Cui Y."/>
            <person name="Guo X."/>
            <person name="Zheng S."/>
            <person name="Wang B."/>
            <person name="Yu K."/>
            <person name="Liang Q."/>
            <person name="Yang W."/>
            <person name="Lou X."/>
            <person name="Chen J."/>
            <person name="Feng M."/>
            <person name="Jian J."/>
            <person name="Zhang X."/>
            <person name="Luo G."/>
            <person name="Jiang Y."/>
            <person name="Liu J."/>
            <person name="Wang Z."/>
            <person name="Sha Y."/>
            <person name="Zhang B."/>
            <person name="Wu H."/>
            <person name="Tang D."/>
            <person name="Shen Q."/>
            <person name="Xue P."/>
            <person name="Zou S."/>
            <person name="Wang X."/>
            <person name="Liu X."/>
            <person name="Wang F."/>
            <person name="Yang Y."/>
            <person name="An X."/>
            <person name="Dong Z."/>
            <person name="Zhang K."/>
            <person name="Zhang X."/>
            <person name="Luo M.C."/>
            <person name="Dvorak J."/>
            <person name="Tong Y."/>
            <person name="Wang J."/>
            <person name="Yang H."/>
            <person name="Li Z."/>
            <person name="Wang D."/>
            <person name="Zhang A."/>
            <person name="Wang J."/>
        </authorList>
    </citation>
    <scope>NUCLEOTIDE SEQUENCE</scope>
    <source>
        <strain evidence="3">cv. G1812</strain>
    </source>
</reference>
<evidence type="ECO:0000259" key="1">
    <source>
        <dbReference type="Pfam" id="PF13952"/>
    </source>
</evidence>
<evidence type="ECO:0000313" key="3">
    <source>
        <dbReference type="Proteomes" id="UP000015106"/>
    </source>
</evidence>
<organism evidence="2 3">
    <name type="scientific">Triticum urartu</name>
    <name type="common">Red wild einkorn</name>
    <name type="synonym">Crithodium urartu</name>
    <dbReference type="NCBI Taxonomy" id="4572"/>
    <lineage>
        <taxon>Eukaryota</taxon>
        <taxon>Viridiplantae</taxon>
        <taxon>Streptophyta</taxon>
        <taxon>Embryophyta</taxon>
        <taxon>Tracheophyta</taxon>
        <taxon>Spermatophyta</taxon>
        <taxon>Magnoliopsida</taxon>
        <taxon>Liliopsida</taxon>
        <taxon>Poales</taxon>
        <taxon>Poaceae</taxon>
        <taxon>BOP clade</taxon>
        <taxon>Pooideae</taxon>
        <taxon>Triticodae</taxon>
        <taxon>Triticeae</taxon>
        <taxon>Triticinae</taxon>
        <taxon>Triticum</taxon>
    </lineage>
</organism>
<dbReference type="EnsemblPlants" id="TuG1812S0000685000.01.T01">
    <property type="protein sequence ID" value="TuG1812S0000685000.01.T01.s_cds13839"/>
    <property type="gene ID" value="TuG1812S0000685000.01"/>
</dbReference>
<dbReference type="PANTHER" id="PTHR48258:SF9">
    <property type="entry name" value="OS01G0348150 PROTEIN"/>
    <property type="match status" value="1"/>
</dbReference>